<keyword evidence="4" id="KW-1185">Reference proteome</keyword>
<sequence length="194" mass="21080">MSVSSWRDWSSNFLTFIFGMIVAIWGYNSSSTVVTVCGAGAALVPFISFILTKLPQSIRSTTWRVSSDPLSELEAQRQMVPADPIDPSSSGPILRRSNYWLERMIHRGCSFNPWAEPASQPESPEPGSFHLPSPHDSPGLQAQSTGIGAESSISNDFAVPVINIDRMQGGELLAGLHKRGIRSYEPIAPPPSPT</sequence>
<dbReference type="Proteomes" id="UP000799118">
    <property type="component" value="Unassembled WGS sequence"/>
</dbReference>
<organism evidence="3 4">
    <name type="scientific">Gymnopus androsaceus JB14</name>
    <dbReference type="NCBI Taxonomy" id="1447944"/>
    <lineage>
        <taxon>Eukaryota</taxon>
        <taxon>Fungi</taxon>
        <taxon>Dikarya</taxon>
        <taxon>Basidiomycota</taxon>
        <taxon>Agaricomycotina</taxon>
        <taxon>Agaricomycetes</taxon>
        <taxon>Agaricomycetidae</taxon>
        <taxon>Agaricales</taxon>
        <taxon>Marasmiineae</taxon>
        <taxon>Omphalotaceae</taxon>
        <taxon>Gymnopus</taxon>
    </lineage>
</organism>
<feature type="transmembrane region" description="Helical" evidence="2">
    <location>
        <begin position="9"/>
        <end position="27"/>
    </location>
</feature>
<protein>
    <submittedName>
        <fullName evidence="3">Uncharacterized protein</fullName>
    </submittedName>
</protein>
<feature type="region of interest" description="Disordered" evidence="1">
    <location>
        <begin position="114"/>
        <end position="148"/>
    </location>
</feature>
<gene>
    <name evidence="3" type="ORF">BT96DRAFT_1027254</name>
</gene>
<reference evidence="3" key="1">
    <citation type="journal article" date="2019" name="Environ. Microbiol.">
        <title>Fungal ecological strategies reflected in gene transcription - a case study of two litter decomposers.</title>
        <authorList>
            <person name="Barbi F."/>
            <person name="Kohler A."/>
            <person name="Barry K."/>
            <person name="Baskaran P."/>
            <person name="Daum C."/>
            <person name="Fauchery L."/>
            <person name="Ihrmark K."/>
            <person name="Kuo A."/>
            <person name="LaButti K."/>
            <person name="Lipzen A."/>
            <person name="Morin E."/>
            <person name="Grigoriev I.V."/>
            <person name="Henrissat B."/>
            <person name="Lindahl B."/>
            <person name="Martin F."/>
        </authorList>
    </citation>
    <scope>NUCLEOTIDE SEQUENCE</scope>
    <source>
        <strain evidence="3">JB14</strain>
    </source>
</reference>
<feature type="compositionally biased region" description="Low complexity" evidence="1">
    <location>
        <begin position="114"/>
        <end position="128"/>
    </location>
</feature>
<feature type="transmembrane region" description="Helical" evidence="2">
    <location>
        <begin position="33"/>
        <end position="51"/>
    </location>
</feature>
<proteinExistence type="predicted"/>
<evidence type="ECO:0000313" key="4">
    <source>
        <dbReference type="Proteomes" id="UP000799118"/>
    </source>
</evidence>
<evidence type="ECO:0000313" key="3">
    <source>
        <dbReference type="EMBL" id="KAE9383367.1"/>
    </source>
</evidence>
<accession>A0A6A4GD40</accession>
<keyword evidence="2" id="KW-1133">Transmembrane helix</keyword>
<name>A0A6A4GD40_9AGAR</name>
<keyword evidence="2" id="KW-0812">Transmembrane</keyword>
<dbReference type="AlphaFoldDB" id="A0A6A4GD40"/>
<evidence type="ECO:0000256" key="1">
    <source>
        <dbReference type="SAM" id="MobiDB-lite"/>
    </source>
</evidence>
<dbReference type="EMBL" id="ML770523">
    <property type="protein sequence ID" value="KAE9383367.1"/>
    <property type="molecule type" value="Genomic_DNA"/>
</dbReference>
<evidence type="ECO:0000256" key="2">
    <source>
        <dbReference type="SAM" id="Phobius"/>
    </source>
</evidence>
<keyword evidence="2" id="KW-0472">Membrane</keyword>